<dbReference type="NCBIfam" id="TIGR01738">
    <property type="entry name" value="bioH"/>
    <property type="match status" value="1"/>
</dbReference>
<dbReference type="GO" id="GO:0009102">
    <property type="term" value="P:biotin biosynthetic process"/>
    <property type="evidence" value="ECO:0007669"/>
    <property type="project" value="UniProtKB-UniRule"/>
</dbReference>
<comment type="function">
    <text evidence="5">The physiological role of BioH is to remove the methyl group introduced by BioC when the pimeloyl moiety is complete. It allows to synthesize pimeloyl-ACP via the fatty acid synthetic pathway through the hydrolysis of the ester bonds of pimeloyl-ACP esters.</text>
</comment>
<comment type="subcellular location">
    <subcellularLocation>
        <location evidence="5">Cytoplasm</location>
    </subcellularLocation>
</comment>
<sequence>MQHSTQNNGLVTRSHGTGKDLVFLHGWGMNSGVFTEFSPLLSEEFTVTVVDLPGFGNNRNVVPDKYSVASLAEMIRPALPDNCVVAGWSLGGLVAQQLALSAPDKVTGLITIASSPRFVSANGWPGIDPAILSQFQKELGENFQKTLDRFLSIQAMGSETARQDVKKIKSSVTTYPDPSPDALAAALQLLSDEDLRPVIGQIRQPTLRIFGRLDSLVPKTAIDNICQLQPQSDAVVLSKASHAPFISHPQQTAGIIQRFMATRVQN</sequence>
<feature type="binding site" evidence="5">
    <location>
        <position position="27"/>
    </location>
    <ligand>
        <name>substrate</name>
    </ligand>
</feature>
<dbReference type="EMBL" id="CP039852">
    <property type="protein sequence ID" value="QCZ95022.1"/>
    <property type="molecule type" value="Genomic_DNA"/>
</dbReference>
<feature type="active site" description="Nucleophile" evidence="5">
    <location>
        <position position="89"/>
    </location>
</feature>
<comment type="pathway">
    <text evidence="5">Cofactor biosynthesis; biotin biosynthesis.</text>
</comment>
<comment type="subunit">
    <text evidence="5">Monomer.</text>
</comment>
<feature type="binding site" evidence="5">
    <location>
        <begin position="150"/>
        <end position="154"/>
    </location>
    <ligand>
        <name>substrate</name>
    </ligand>
</feature>
<proteinExistence type="inferred from homology"/>
<reference evidence="7 8" key="1">
    <citation type="submission" date="2019-04" db="EMBL/GenBank/DDBJ databases">
        <title>Salinimonas iocasae sp. nov., a halophilic bacterium isolated from the outer tube casing of tubeworms in Okinawa Trough.</title>
        <authorList>
            <person name="Zhang H."/>
            <person name="Wang H."/>
            <person name="Li C."/>
        </authorList>
    </citation>
    <scope>NUCLEOTIDE SEQUENCE [LARGE SCALE GENOMIC DNA]</scope>
    <source>
        <strain evidence="7 8">KX18D6</strain>
    </source>
</reference>
<dbReference type="Gene3D" id="3.40.50.1820">
    <property type="entry name" value="alpha/beta hydrolase"/>
    <property type="match status" value="1"/>
</dbReference>
<dbReference type="Proteomes" id="UP000304912">
    <property type="component" value="Chromosome"/>
</dbReference>
<gene>
    <name evidence="5 7" type="primary">bioH</name>
    <name evidence="7" type="ORF">FBQ74_16745</name>
</gene>
<protein>
    <recommendedName>
        <fullName evidence="5">Pimeloyl-[acyl-carrier protein] methyl ester esterase</fullName>
        <ecNumber evidence="5">3.1.1.85</ecNumber>
    </recommendedName>
    <alternativeName>
        <fullName evidence="5">Biotin synthesis protein BioH</fullName>
    </alternativeName>
    <alternativeName>
        <fullName evidence="5">Carboxylesterase BioH</fullName>
    </alternativeName>
</protein>
<dbReference type="RefSeq" id="WP_139757752.1">
    <property type="nucleotide sequence ID" value="NZ_CP039852.1"/>
</dbReference>
<evidence type="ECO:0000256" key="5">
    <source>
        <dbReference type="HAMAP-Rule" id="MF_01260"/>
    </source>
</evidence>
<dbReference type="KEGG" id="salk:FBQ74_16745"/>
<feature type="active site" evidence="5">
    <location>
        <position position="214"/>
    </location>
</feature>
<evidence type="ECO:0000259" key="6">
    <source>
        <dbReference type="Pfam" id="PF00561"/>
    </source>
</evidence>
<comment type="similarity">
    <text evidence="5">Belongs to the AB hydrolase superfamily. Carboxylesterase BioH family.</text>
</comment>
<dbReference type="PANTHER" id="PTHR43798:SF31">
    <property type="entry name" value="AB HYDROLASE SUPERFAMILY PROTEIN YCLE"/>
    <property type="match status" value="1"/>
</dbReference>
<dbReference type="InterPro" id="IPR000073">
    <property type="entry name" value="AB_hydrolase_1"/>
</dbReference>
<evidence type="ECO:0000256" key="4">
    <source>
        <dbReference type="ARBA" id="ARBA00022801"/>
    </source>
</evidence>
<keyword evidence="8" id="KW-1185">Reference proteome</keyword>
<comment type="catalytic activity">
    <reaction evidence="5">
        <text>6-carboxyhexanoyl-[ACP] methyl ester + H2O = 6-carboxyhexanoyl-[ACP] + methanol + H(+)</text>
        <dbReference type="Rhea" id="RHEA:42700"/>
        <dbReference type="Rhea" id="RHEA-COMP:9955"/>
        <dbReference type="Rhea" id="RHEA-COMP:10186"/>
        <dbReference type="ChEBI" id="CHEBI:15377"/>
        <dbReference type="ChEBI" id="CHEBI:15378"/>
        <dbReference type="ChEBI" id="CHEBI:17790"/>
        <dbReference type="ChEBI" id="CHEBI:78846"/>
        <dbReference type="ChEBI" id="CHEBI:82735"/>
        <dbReference type="EC" id="3.1.1.85"/>
    </reaction>
</comment>
<keyword evidence="4 5" id="KW-0378">Hydrolase</keyword>
<keyword evidence="1 5" id="KW-0719">Serine esterase</keyword>
<feature type="active site" evidence="5">
    <location>
        <position position="242"/>
    </location>
</feature>
<dbReference type="Pfam" id="PF00561">
    <property type="entry name" value="Abhydrolase_1"/>
    <property type="match status" value="1"/>
</dbReference>
<dbReference type="GO" id="GO:0005737">
    <property type="term" value="C:cytoplasm"/>
    <property type="evidence" value="ECO:0007669"/>
    <property type="project" value="UniProtKB-SubCell"/>
</dbReference>
<dbReference type="AlphaFoldDB" id="A0A5B7YGR1"/>
<dbReference type="HAMAP" id="MF_01260">
    <property type="entry name" value="Carboxylester"/>
    <property type="match status" value="1"/>
</dbReference>
<dbReference type="EC" id="3.1.1.85" evidence="5"/>
<keyword evidence="3 5" id="KW-0093">Biotin biosynthesis</keyword>
<evidence type="ECO:0000313" key="7">
    <source>
        <dbReference type="EMBL" id="QCZ95022.1"/>
    </source>
</evidence>
<evidence type="ECO:0000256" key="3">
    <source>
        <dbReference type="ARBA" id="ARBA00022756"/>
    </source>
</evidence>
<dbReference type="PANTHER" id="PTHR43798">
    <property type="entry name" value="MONOACYLGLYCEROL LIPASE"/>
    <property type="match status" value="1"/>
</dbReference>
<evidence type="ECO:0000256" key="1">
    <source>
        <dbReference type="ARBA" id="ARBA00022487"/>
    </source>
</evidence>
<dbReference type="SUPFAM" id="SSF53474">
    <property type="entry name" value="alpha/beta-Hydrolases"/>
    <property type="match status" value="1"/>
</dbReference>
<dbReference type="InterPro" id="IPR029058">
    <property type="entry name" value="AB_hydrolase_fold"/>
</dbReference>
<feature type="binding site" evidence="5">
    <location>
        <position position="242"/>
    </location>
    <ligand>
        <name>substrate</name>
    </ligand>
</feature>
<dbReference type="PRINTS" id="PR00111">
    <property type="entry name" value="ABHYDROLASE"/>
</dbReference>
<organism evidence="7 8">
    <name type="scientific">Salinimonas iocasae</name>
    <dbReference type="NCBI Taxonomy" id="2572577"/>
    <lineage>
        <taxon>Bacteria</taxon>
        <taxon>Pseudomonadati</taxon>
        <taxon>Pseudomonadota</taxon>
        <taxon>Gammaproteobacteria</taxon>
        <taxon>Alteromonadales</taxon>
        <taxon>Alteromonadaceae</taxon>
        <taxon>Alteromonas/Salinimonas group</taxon>
        <taxon>Salinimonas</taxon>
    </lineage>
</organism>
<dbReference type="InterPro" id="IPR050266">
    <property type="entry name" value="AB_hydrolase_sf"/>
</dbReference>
<dbReference type="GO" id="GO:0016020">
    <property type="term" value="C:membrane"/>
    <property type="evidence" value="ECO:0007669"/>
    <property type="project" value="TreeGrafter"/>
</dbReference>
<keyword evidence="2 5" id="KW-0963">Cytoplasm</keyword>
<dbReference type="InterPro" id="IPR010076">
    <property type="entry name" value="BioH"/>
</dbReference>
<feature type="binding site" evidence="5">
    <location>
        <begin position="89"/>
        <end position="90"/>
    </location>
    <ligand>
        <name>substrate</name>
    </ligand>
</feature>
<name>A0A5B7YGR1_9ALTE</name>
<dbReference type="OrthoDB" id="9780744at2"/>
<dbReference type="UniPathway" id="UPA00078"/>
<accession>A0A5B7YGR1</accession>
<evidence type="ECO:0000256" key="2">
    <source>
        <dbReference type="ARBA" id="ARBA00022490"/>
    </source>
</evidence>
<feature type="domain" description="AB hydrolase-1" evidence="6">
    <location>
        <begin position="21"/>
        <end position="249"/>
    </location>
</feature>
<dbReference type="GO" id="GO:0090499">
    <property type="term" value="F:pimelyl-[acyl-carrier protein] methyl ester esterase activity"/>
    <property type="evidence" value="ECO:0007669"/>
    <property type="project" value="UniProtKB-EC"/>
</dbReference>
<evidence type="ECO:0000313" key="8">
    <source>
        <dbReference type="Proteomes" id="UP000304912"/>
    </source>
</evidence>